<reference evidence="4" key="1">
    <citation type="submission" date="2021-01" db="EMBL/GenBank/DDBJ databases">
        <authorList>
            <person name="Corre E."/>
            <person name="Pelletier E."/>
            <person name="Niang G."/>
            <person name="Scheremetjew M."/>
            <person name="Finn R."/>
            <person name="Kale V."/>
            <person name="Holt S."/>
            <person name="Cochrane G."/>
            <person name="Meng A."/>
            <person name="Brown T."/>
            <person name="Cohen L."/>
        </authorList>
    </citation>
    <scope>NUCLEOTIDE SEQUENCE</scope>
    <source>
        <strain evidence="4">CCMP2877</strain>
    </source>
</reference>
<comment type="subcellular location">
    <subcellularLocation>
        <location evidence="1">Plastid</location>
    </subcellularLocation>
</comment>
<sequence length="220" mass="23835">MRTTLRLSALALAAAAFVAPVGGFALSLTTLGRVVPSVRDAAKDRLIDTVAGAGSEAEVLKRFRELEAANPTAATLASPKLNGPWRLVWTTSKAIAGASRAKPLRPAEAPLQFLDNVELRAKNEECVKPLGKNLPIGLRYSVEASLKPKPSKKGVFVQFEKFRLGPLTFKAPSEFRGELDTTYLDDEIRLSRGDKGNAFILLRDGDARADELWEAFSSTL</sequence>
<proteinExistence type="predicted"/>
<dbReference type="EMBL" id="HBGJ01029742">
    <property type="protein sequence ID" value="CAD9260409.1"/>
    <property type="molecule type" value="Transcribed_RNA"/>
</dbReference>
<dbReference type="InterPro" id="IPR006843">
    <property type="entry name" value="PAP/fibrillin_dom"/>
</dbReference>
<evidence type="ECO:0000313" key="4">
    <source>
        <dbReference type="EMBL" id="CAD9260409.1"/>
    </source>
</evidence>
<evidence type="ECO:0000256" key="2">
    <source>
        <dbReference type="ARBA" id="ARBA00022640"/>
    </source>
</evidence>
<dbReference type="Pfam" id="PF04755">
    <property type="entry name" value="PAP_fibrillin"/>
    <property type="match status" value="1"/>
</dbReference>
<dbReference type="GO" id="GO:0009536">
    <property type="term" value="C:plastid"/>
    <property type="evidence" value="ECO:0007669"/>
    <property type="project" value="UniProtKB-SubCell"/>
</dbReference>
<organism evidence="4">
    <name type="scientific">Phaeomonas parva</name>
    <dbReference type="NCBI Taxonomy" id="124430"/>
    <lineage>
        <taxon>Eukaryota</taxon>
        <taxon>Sar</taxon>
        <taxon>Stramenopiles</taxon>
        <taxon>Ochrophyta</taxon>
        <taxon>Pinguiophyceae</taxon>
        <taxon>Pinguiochrysidales</taxon>
        <taxon>Pinguiochrysidaceae</taxon>
        <taxon>Phaeomonas</taxon>
    </lineage>
</organism>
<keyword evidence="2" id="KW-0934">Plastid</keyword>
<protein>
    <recommendedName>
        <fullName evidence="3">Plastid lipid-associated protein/fibrillin conserved domain-containing protein</fullName>
    </recommendedName>
</protein>
<name>A0A7S1XTV3_9STRA</name>
<dbReference type="InterPro" id="IPR039633">
    <property type="entry name" value="PAP"/>
</dbReference>
<accession>A0A7S1XTV3</accession>
<evidence type="ECO:0000256" key="1">
    <source>
        <dbReference type="ARBA" id="ARBA00004474"/>
    </source>
</evidence>
<gene>
    <name evidence="4" type="ORF">PPAR1163_LOCUS18787</name>
</gene>
<dbReference type="PANTHER" id="PTHR31906">
    <property type="entry name" value="PLASTID-LIPID-ASSOCIATED PROTEIN 4, CHLOROPLASTIC-RELATED"/>
    <property type="match status" value="1"/>
</dbReference>
<evidence type="ECO:0000259" key="3">
    <source>
        <dbReference type="Pfam" id="PF04755"/>
    </source>
</evidence>
<dbReference type="AlphaFoldDB" id="A0A7S1XTV3"/>
<feature type="domain" description="Plastid lipid-associated protein/fibrillin conserved" evidence="3">
    <location>
        <begin position="55"/>
        <end position="201"/>
    </location>
</feature>